<evidence type="ECO:0000256" key="1">
    <source>
        <dbReference type="ARBA" id="ARBA00004123"/>
    </source>
</evidence>
<dbReference type="CDD" id="cd00024">
    <property type="entry name" value="CD_CSD"/>
    <property type="match status" value="1"/>
</dbReference>
<dbReference type="PROSITE" id="PS00598">
    <property type="entry name" value="CHROMO_1"/>
    <property type="match status" value="1"/>
</dbReference>
<dbReference type="InterPro" id="IPR023779">
    <property type="entry name" value="Chromodomain_CS"/>
</dbReference>
<protein>
    <recommendedName>
        <fullName evidence="4">Chromo domain-containing protein</fullName>
    </recommendedName>
</protein>
<accession>A0AAV2Z1K6</accession>
<feature type="compositionally biased region" description="Basic and acidic residues" evidence="3">
    <location>
        <begin position="42"/>
        <end position="69"/>
    </location>
</feature>
<dbReference type="Gene3D" id="2.40.50.40">
    <property type="match status" value="1"/>
</dbReference>
<evidence type="ECO:0000313" key="6">
    <source>
        <dbReference type="Proteomes" id="UP001146120"/>
    </source>
</evidence>
<dbReference type="Pfam" id="PF00385">
    <property type="entry name" value="Chromo"/>
    <property type="match status" value="1"/>
</dbReference>
<dbReference type="InterPro" id="IPR016197">
    <property type="entry name" value="Chromo-like_dom_sf"/>
</dbReference>
<name>A0AAV2Z1K6_9STRA</name>
<reference evidence="5" key="2">
    <citation type="journal article" date="2023" name="Microbiol Resour">
        <title>Decontamination and Annotation of the Draft Genome Sequence of the Oomycete Lagenidium giganteum ARSEF 373.</title>
        <authorList>
            <person name="Morgan W.R."/>
            <person name="Tartar A."/>
        </authorList>
    </citation>
    <scope>NUCLEOTIDE SEQUENCE</scope>
    <source>
        <strain evidence="5">ARSEF 373</strain>
    </source>
</reference>
<dbReference type="InterPro" id="IPR023780">
    <property type="entry name" value="Chromo_domain"/>
</dbReference>
<comment type="caution">
    <text evidence="5">The sequence shown here is derived from an EMBL/GenBank/DDBJ whole genome shotgun (WGS) entry which is preliminary data.</text>
</comment>
<feature type="compositionally biased region" description="Low complexity" evidence="3">
    <location>
        <begin position="94"/>
        <end position="105"/>
    </location>
</feature>
<reference evidence="5" key="1">
    <citation type="submission" date="2022-11" db="EMBL/GenBank/DDBJ databases">
        <authorList>
            <person name="Morgan W.R."/>
            <person name="Tartar A."/>
        </authorList>
    </citation>
    <scope>NUCLEOTIDE SEQUENCE</scope>
    <source>
        <strain evidence="5">ARSEF 373</strain>
    </source>
</reference>
<evidence type="ECO:0000256" key="2">
    <source>
        <dbReference type="ARBA" id="ARBA00023242"/>
    </source>
</evidence>
<feature type="compositionally biased region" description="Polar residues" evidence="3">
    <location>
        <begin position="255"/>
        <end position="265"/>
    </location>
</feature>
<dbReference type="Proteomes" id="UP001146120">
    <property type="component" value="Unassembled WGS sequence"/>
</dbReference>
<dbReference type="InterPro" id="IPR000953">
    <property type="entry name" value="Chromo/chromo_shadow_dom"/>
</dbReference>
<feature type="region of interest" description="Disordered" evidence="3">
    <location>
        <begin position="211"/>
        <end position="265"/>
    </location>
</feature>
<evidence type="ECO:0000259" key="4">
    <source>
        <dbReference type="PROSITE" id="PS50013"/>
    </source>
</evidence>
<proteinExistence type="predicted"/>
<organism evidence="5 6">
    <name type="scientific">Lagenidium giganteum</name>
    <dbReference type="NCBI Taxonomy" id="4803"/>
    <lineage>
        <taxon>Eukaryota</taxon>
        <taxon>Sar</taxon>
        <taxon>Stramenopiles</taxon>
        <taxon>Oomycota</taxon>
        <taxon>Peronosporomycetes</taxon>
        <taxon>Pythiales</taxon>
        <taxon>Pythiaceae</taxon>
    </lineage>
</organism>
<keyword evidence="2" id="KW-0539">Nucleus</keyword>
<feature type="region of interest" description="Disordered" evidence="3">
    <location>
        <begin position="36"/>
        <end position="108"/>
    </location>
</feature>
<keyword evidence="6" id="KW-1185">Reference proteome</keyword>
<dbReference type="GO" id="GO:0005634">
    <property type="term" value="C:nucleus"/>
    <property type="evidence" value="ECO:0007669"/>
    <property type="project" value="UniProtKB-SubCell"/>
</dbReference>
<dbReference type="SUPFAM" id="SSF54160">
    <property type="entry name" value="Chromo domain-like"/>
    <property type="match status" value="1"/>
</dbReference>
<feature type="domain" description="Chromo" evidence="4">
    <location>
        <begin position="133"/>
        <end position="180"/>
    </location>
</feature>
<evidence type="ECO:0000256" key="3">
    <source>
        <dbReference type="SAM" id="MobiDB-lite"/>
    </source>
</evidence>
<gene>
    <name evidence="5" type="ORF">N0F65_005446</name>
</gene>
<sequence length="265" mass="28670">MKTHPVFYVGRLKPYEVPGAAQYPVPRSLKPGRLTAAAAKRRAYDLQDEQGGRADAYSRRADAGDHRSDTAQGHRPQRAVERSLLARTREHEASSPAPSASLALPTAVTPKQPLRRYLRAPPAGRDSTGHQRFVVERLLKEWHSAAGTFFVRWRGYPPSEDSWEPVDILEQDVPDLVEALRSSAGATSSAGAGATSSLDFFSGAGATSSLESVWPRPGRAHPAPRYQPAPTSLRSVDSRATEQKTSLPRCATPSAGAQQQSVDAL</sequence>
<evidence type="ECO:0000313" key="5">
    <source>
        <dbReference type="EMBL" id="DAZ99278.1"/>
    </source>
</evidence>
<dbReference type="EMBL" id="DAKRPA010000086">
    <property type="protein sequence ID" value="DAZ99278.1"/>
    <property type="molecule type" value="Genomic_DNA"/>
</dbReference>
<dbReference type="AlphaFoldDB" id="A0AAV2Z1K6"/>
<dbReference type="PROSITE" id="PS50013">
    <property type="entry name" value="CHROMO_2"/>
    <property type="match status" value="1"/>
</dbReference>
<comment type="subcellular location">
    <subcellularLocation>
        <location evidence="1">Nucleus</location>
    </subcellularLocation>
</comment>